<dbReference type="GO" id="GO:0005634">
    <property type="term" value="C:nucleus"/>
    <property type="evidence" value="ECO:0007669"/>
    <property type="project" value="TreeGrafter"/>
</dbReference>
<feature type="compositionally biased region" description="Basic and acidic residues" evidence="3">
    <location>
        <begin position="219"/>
        <end position="231"/>
    </location>
</feature>
<feature type="region of interest" description="Disordered" evidence="3">
    <location>
        <begin position="160"/>
        <end position="181"/>
    </location>
</feature>
<dbReference type="SUPFAM" id="SSF81698">
    <property type="entry name" value="FF domain"/>
    <property type="match status" value="1"/>
</dbReference>
<evidence type="ECO:0000313" key="5">
    <source>
        <dbReference type="Proteomes" id="UP000294933"/>
    </source>
</evidence>
<feature type="region of interest" description="Disordered" evidence="3">
    <location>
        <begin position="339"/>
        <end position="367"/>
    </location>
</feature>
<dbReference type="VEuPathDB" id="FungiDB:BD410DRAFT_805915"/>
<dbReference type="Gene3D" id="1.10.10.440">
    <property type="entry name" value="FF domain"/>
    <property type="match status" value="1"/>
</dbReference>
<dbReference type="Gene3D" id="2.20.70.10">
    <property type="match status" value="1"/>
</dbReference>
<accession>A0A4Y7PV96</accession>
<dbReference type="GO" id="GO:0003712">
    <property type="term" value="F:transcription coregulator activity"/>
    <property type="evidence" value="ECO:0007669"/>
    <property type="project" value="TreeGrafter"/>
</dbReference>
<feature type="coiled-coil region" evidence="2">
    <location>
        <begin position="114"/>
        <end position="158"/>
    </location>
</feature>
<sequence>MYSIWMVNSAMRLVSIPNHTPDDVKRNNVEEVGHVAFHSRNDHDDAAAPPFVSPTMIIEPPLPPGWTEHIKKEKPMGKTPIPGTDCPRVRTNEGNIFYTNKAKNESVWTVPEEIKEAVENLEKEEAIADAKRLEDEQRARESAEVEKVKREVDAVIAKRTAKSRTQRKTKRRRVAWRARRKNSRRRRRLRWLLRLRKMLVGWKKEQERLKKRRRKQRRAKEGSSGEGDTRYQHACKSRPIHRGSQGAVQKTEPRAAKVASQKAESVDPKEEFEQLLREEAGVERVEEGVEEGSQLLWMGSGGSREGEEIYFGSGLKSLRNRAAARKAEADFIGLLKENGGIKPDSVWKDVSEAQTRQGSPVRPRRSSSLREEIFNTYVKALSAVSSLFAKSNGSAMSFEEQFVTWTIRRKSEVGSEV</sequence>
<name>A0A4Y7PV96_9AGAM</name>
<dbReference type="GO" id="GO:0070063">
    <property type="term" value="F:RNA polymerase binding"/>
    <property type="evidence" value="ECO:0007669"/>
    <property type="project" value="InterPro"/>
</dbReference>
<feature type="compositionally biased region" description="Basic residues" evidence="3">
    <location>
        <begin position="209"/>
        <end position="218"/>
    </location>
</feature>
<evidence type="ECO:0000313" key="4">
    <source>
        <dbReference type="EMBL" id="TDL19334.1"/>
    </source>
</evidence>
<dbReference type="OrthoDB" id="410044at2759"/>
<dbReference type="EMBL" id="ML170198">
    <property type="protein sequence ID" value="TDL19334.1"/>
    <property type="molecule type" value="Genomic_DNA"/>
</dbReference>
<keyword evidence="1" id="KW-0677">Repeat</keyword>
<dbReference type="PANTHER" id="PTHR15377">
    <property type="entry name" value="TRANSCRIPTION ELONGATION REGULATOR 1"/>
    <property type="match status" value="1"/>
</dbReference>
<proteinExistence type="predicted"/>
<gene>
    <name evidence="4" type="ORF">BD410DRAFT_805915</name>
</gene>
<keyword evidence="2" id="KW-0175">Coiled coil</keyword>
<dbReference type="InterPro" id="IPR036517">
    <property type="entry name" value="FF_domain_sf"/>
</dbReference>
<dbReference type="Proteomes" id="UP000294933">
    <property type="component" value="Unassembled WGS sequence"/>
</dbReference>
<keyword evidence="5" id="KW-1185">Reference proteome</keyword>
<evidence type="ECO:0000256" key="1">
    <source>
        <dbReference type="ARBA" id="ARBA00022737"/>
    </source>
</evidence>
<dbReference type="STRING" id="50990.A0A4Y7PV96"/>
<evidence type="ECO:0008006" key="6">
    <source>
        <dbReference type="Google" id="ProtNLM"/>
    </source>
</evidence>
<evidence type="ECO:0000256" key="2">
    <source>
        <dbReference type="SAM" id="Coils"/>
    </source>
</evidence>
<protein>
    <recommendedName>
        <fullName evidence="6">WW domain-containing protein</fullName>
    </recommendedName>
</protein>
<organism evidence="4 5">
    <name type="scientific">Rickenella mellea</name>
    <dbReference type="NCBI Taxonomy" id="50990"/>
    <lineage>
        <taxon>Eukaryota</taxon>
        <taxon>Fungi</taxon>
        <taxon>Dikarya</taxon>
        <taxon>Basidiomycota</taxon>
        <taxon>Agaricomycotina</taxon>
        <taxon>Agaricomycetes</taxon>
        <taxon>Hymenochaetales</taxon>
        <taxon>Rickenellaceae</taxon>
        <taxon>Rickenella</taxon>
    </lineage>
</organism>
<feature type="region of interest" description="Disordered" evidence="3">
    <location>
        <begin position="206"/>
        <end position="270"/>
    </location>
</feature>
<evidence type="ECO:0000256" key="3">
    <source>
        <dbReference type="SAM" id="MobiDB-lite"/>
    </source>
</evidence>
<dbReference type="InterPro" id="IPR036020">
    <property type="entry name" value="WW_dom_sf"/>
</dbReference>
<dbReference type="PANTHER" id="PTHR15377:SF3">
    <property type="entry name" value="WW DOMAIN-CONTAINING PROTEIN"/>
    <property type="match status" value="1"/>
</dbReference>
<dbReference type="SUPFAM" id="SSF51045">
    <property type="entry name" value="WW domain"/>
    <property type="match status" value="1"/>
</dbReference>
<reference evidence="4 5" key="1">
    <citation type="submission" date="2018-06" db="EMBL/GenBank/DDBJ databases">
        <title>A transcriptomic atlas of mushroom development highlights an independent origin of complex multicellularity.</title>
        <authorList>
            <consortium name="DOE Joint Genome Institute"/>
            <person name="Krizsan K."/>
            <person name="Almasi E."/>
            <person name="Merenyi Z."/>
            <person name="Sahu N."/>
            <person name="Viragh M."/>
            <person name="Koszo T."/>
            <person name="Mondo S."/>
            <person name="Kiss B."/>
            <person name="Balint B."/>
            <person name="Kues U."/>
            <person name="Barry K."/>
            <person name="Hegedus J.C."/>
            <person name="Henrissat B."/>
            <person name="Johnson J."/>
            <person name="Lipzen A."/>
            <person name="Ohm R."/>
            <person name="Nagy I."/>
            <person name="Pangilinan J."/>
            <person name="Yan J."/>
            <person name="Xiong Y."/>
            <person name="Grigoriev I.V."/>
            <person name="Hibbett D.S."/>
            <person name="Nagy L.G."/>
        </authorList>
    </citation>
    <scope>NUCLEOTIDE SEQUENCE [LARGE SCALE GENOMIC DNA]</scope>
    <source>
        <strain evidence="4 5">SZMC22713</strain>
    </source>
</reference>
<dbReference type="InterPro" id="IPR045148">
    <property type="entry name" value="TCRG1-like"/>
</dbReference>
<dbReference type="AlphaFoldDB" id="A0A4Y7PV96"/>